<accession>A0A1G2K2L8</accession>
<reference evidence="1 2" key="1">
    <citation type="journal article" date="2016" name="Nat. Commun.">
        <title>Thousands of microbial genomes shed light on interconnected biogeochemical processes in an aquifer system.</title>
        <authorList>
            <person name="Anantharaman K."/>
            <person name="Brown C.T."/>
            <person name="Hug L.A."/>
            <person name="Sharon I."/>
            <person name="Castelle C.J."/>
            <person name="Probst A.J."/>
            <person name="Thomas B.C."/>
            <person name="Singh A."/>
            <person name="Wilkins M.J."/>
            <person name="Karaoz U."/>
            <person name="Brodie E.L."/>
            <person name="Williams K.H."/>
            <person name="Hubbard S.S."/>
            <person name="Banfield J.F."/>
        </authorList>
    </citation>
    <scope>NUCLEOTIDE SEQUENCE [LARGE SCALE GENOMIC DNA]</scope>
</reference>
<dbReference type="EMBL" id="MHQB01000033">
    <property type="protein sequence ID" value="OGZ93662.1"/>
    <property type="molecule type" value="Genomic_DNA"/>
</dbReference>
<dbReference type="Proteomes" id="UP000177392">
    <property type="component" value="Unassembled WGS sequence"/>
</dbReference>
<evidence type="ECO:0000313" key="2">
    <source>
        <dbReference type="Proteomes" id="UP000177392"/>
    </source>
</evidence>
<name>A0A1G2K2L8_9BACT</name>
<evidence type="ECO:0008006" key="3">
    <source>
        <dbReference type="Google" id="ProtNLM"/>
    </source>
</evidence>
<protein>
    <recommendedName>
        <fullName evidence="3">Dephospho-CoA kinase</fullName>
    </recommendedName>
</protein>
<gene>
    <name evidence="1" type="ORF">A2131_00735</name>
</gene>
<comment type="caution">
    <text evidence="1">The sequence shown here is derived from an EMBL/GenBank/DDBJ whole genome shotgun (WGS) entry which is preliminary data.</text>
</comment>
<sequence length="222" mass="26250">MIAKKKFKKAISQWRRARVRVIVLAGQGKAGKDVFLSYFRRNYSNFRHYRIAETPIKIAEILELPRERRVLQALFHVNDLLYPILGESAYKRRIARLIDKEKPHFALVEAVRTKEEYEEFVVKRGGILVGVRAPAQLRYERALRDAEKRGSEKRDEKHLSFREFLKRETLPIERDIDWIVGRAHFILTNDLDDYPAFYKKIDAVMRELGISKKRGRIGARRN</sequence>
<organism evidence="1 2">
    <name type="scientific">Candidatus Sungbacteria bacterium GWC2_49_10</name>
    <dbReference type="NCBI Taxonomy" id="1802263"/>
    <lineage>
        <taxon>Bacteria</taxon>
        <taxon>Candidatus Sungiibacteriota</taxon>
    </lineage>
</organism>
<evidence type="ECO:0000313" key="1">
    <source>
        <dbReference type="EMBL" id="OGZ93662.1"/>
    </source>
</evidence>
<dbReference type="InterPro" id="IPR027417">
    <property type="entry name" value="P-loop_NTPase"/>
</dbReference>
<proteinExistence type="predicted"/>
<dbReference type="Gene3D" id="3.40.50.300">
    <property type="entry name" value="P-loop containing nucleotide triphosphate hydrolases"/>
    <property type="match status" value="1"/>
</dbReference>
<dbReference type="AlphaFoldDB" id="A0A1G2K2L8"/>